<evidence type="ECO:0000313" key="1">
    <source>
        <dbReference type="EMBL" id="NWH05091.1"/>
    </source>
</evidence>
<name>A0A850T1W5_9BACT</name>
<dbReference type="Proteomes" id="UP000553343">
    <property type="component" value="Unassembled WGS sequence"/>
</dbReference>
<dbReference type="AlphaFoldDB" id="A0A850T1W5"/>
<sequence length="62" mass="7150">MDKQTVKRDLFDFEVGYLTQSPCVDCEFRGHLPNCHKDCIILDQIQTRPARAVSSQSSRYDS</sequence>
<comment type="caution">
    <text evidence="1">The sequence shown here is derived from an EMBL/GenBank/DDBJ whole genome shotgun (WGS) entry which is preliminary data.</text>
</comment>
<accession>A0A850T1W5</accession>
<keyword evidence="2" id="KW-1185">Reference proteome</keyword>
<dbReference type="RefSeq" id="WP_178366548.1">
    <property type="nucleotide sequence ID" value="NZ_JACADJ010000024.1"/>
</dbReference>
<organism evidence="1 2">
    <name type="scientific">Desulfobacter latus</name>
    <dbReference type="NCBI Taxonomy" id="2292"/>
    <lineage>
        <taxon>Bacteria</taxon>
        <taxon>Pseudomonadati</taxon>
        <taxon>Thermodesulfobacteriota</taxon>
        <taxon>Desulfobacteria</taxon>
        <taxon>Desulfobacterales</taxon>
        <taxon>Desulfobacteraceae</taxon>
        <taxon>Desulfobacter</taxon>
    </lineage>
</organism>
<proteinExistence type="predicted"/>
<dbReference type="EMBL" id="JACADJ010000024">
    <property type="protein sequence ID" value="NWH05091.1"/>
    <property type="molecule type" value="Genomic_DNA"/>
</dbReference>
<evidence type="ECO:0000313" key="2">
    <source>
        <dbReference type="Proteomes" id="UP000553343"/>
    </source>
</evidence>
<reference evidence="1 2" key="1">
    <citation type="submission" date="2020-06" db="EMBL/GenBank/DDBJ databases">
        <title>High-quality draft genome of sulfate reducer Desulfobacter latus type strain AcrS2 isolated from marine sediment.</title>
        <authorList>
            <person name="Hoppe M."/>
            <person name="Larsen C.K."/>
            <person name="Marshall I.P.G."/>
            <person name="Schramm A."/>
            <person name="Marietou A.G."/>
        </authorList>
    </citation>
    <scope>NUCLEOTIDE SEQUENCE [LARGE SCALE GENOMIC DNA]</scope>
    <source>
        <strain evidence="1 2">AcRS2</strain>
    </source>
</reference>
<gene>
    <name evidence="1" type="ORF">HXW94_08860</name>
</gene>
<protein>
    <submittedName>
        <fullName evidence="1">Uncharacterized protein</fullName>
    </submittedName>
</protein>